<dbReference type="AlphaFoldDB" id="A0A6J6D489"/>
<feature type="transmembrane region" description="Helical" evidence="1">
    <location>
        <begin position="29"/>
        <end position="51"/>
    </location>
</feature>
<organism evidence="2">
    <name type="scientific">freshwater metagenome</name>
    <dbReference type="NCBI Taxonomy" id="449393"/>
    <lineage>
        <taxon>unclassified sequences</taxon>
        <taxon>metagenomes</taxon>
        <taxon>ecological metagenomes</taxon>
    </lineage>
</organism>
<gene>
    <name evidence="2" type="ORF">UFOPK1618_00373</name>
</gene>
<reference evidence="2" key="1">
    <citation type="submission" date="2020-05" db="EMBL/GenBank/DDBJ databases">
        <authorList>
            <person name="Chiriac C."/>
            <person name="Salcher M."/>
            <person name="Ghai R."/>
            <person name="Kavagutti S V."/>
        </authorList>
    </citation>
    <scope>NUCLEOTIDE SEQUENCE</scope>
</reference>
<keyword evidence="1" id="KW-0812">Transmembrane</keyword>
<keyword evidence="1" id="KW-1133">Transmembrane helix</keyword>
<evidence type="ECO:0000313" key="2">
    <source>
        <dbReference type="EMBL" id="CAB4558562.1"/>
    </source>
</evidence>
<dbReference type="EMBL" id="CAEZTF010000052">
    <property type="protein sequence ID" value="CAB4558562.1"/>
    <property type="molecule type" value="Genomic_DNA"/>
</dbReference>
<proteinExistence type="predicted"/>
<keyword evidence="1" id="KW-0472">Membrane</keyword>
<accession>A0A6J6D489</accession>
<name>A0A6J6D489_9ZZZZ</name>
<protein>
    <submittedName>
        <fullName evidence="2">Unannotated protein</fullName>
    </submittedName>
</protein>
<sequence length="80" mass="8733">MQILISALLAATPTPVATTDPANTFYSPGTIGFVATFGMAAGATFLIFDLVRRVRRVRYRAEIQEKLDAETTGGRTKRNK</sequence>
<evidence type="ECO:0000256" key="1">
    <source>
        <dbReference type="SAM" id="Phobius"/>
    </source>
</evidence>